<protein>
    <recommendedName>
        <fullName evidence="4">Peptidase M12B propeptide domain-containing protein</fullName>
    </recommendedName>
</protein>
<comment type="caution">
    <text evidence="2">The sequence shown here is derived from an EMBL/GenBank/DDBJ whole genome shotgun (WGS) entry which is preliminary data.</text>
</comment>
<dbReference type="EMBL" id="JBBPFD010000019">
    <property type="protein sequence ID" value="KAK7886793.1"/>
    <property type="molecule type" value="Genomic_DNA"/>
</dbReference>
<keyword evidence="1" id="KW-0732">Signal</keyword>
<feature type="chain" id="PRO_5043429817" description="Peptidase M12B propeptide domain-containing protein" evidence="1">
    <location>
        <begin position="26"/>
        <end position="141"/>
    </location>
</feature>
<dbReference type="GO" id="GO:0098839">
    <property type="term" value="C:postsynaptic density membrane"/>
    <property type="evidence" value="ECO:0007669"/>
    <property type="project" value="TreeGrafter"/>
</dbReference>
<evidence type="ECO:0000313" key="2">
    <source>
        <dbReference type="EMBL" id="KAK7886793.1"/>
    </source>
</evidence>
<keyword evidence="3" id="KW-1185">Reference proteome</keyword>
<evidence type="ECO:0000256" key="1">
    <source>
        <dbReference type="SAM" id="SignalP"/>
    </source>
</evidence>
<proteinExistence type="predicted"/>
<name>A0AAW0N1W4_9GOBI</name>
<dbReference type="PANTHER" id="PTHR11905">
    <property type="entry name" value="ADAM A DISINTEGRIN AND METALLOPROTEASE DOMAIN"/>
    <property type="match status" value="1"/>
</dbReference>
<dbReference type="PANTHER" id="PTHR11905:SF14">
    <property type="entry name" value="DISINTEGRIN AND METALLOPROTEINASE DOMAIN-CONTAINING PROTEIN 22"/>
    <property type="match status" value="1"/>
</dbReference>
<organism evidence="2 3">
    <name type="scientific">Mugilogobius chulae</name>
    <name type="common">yellowstripe goby</name>
    <dbReference type="NCBI Taxonomy" id="88201"/>
    <lineage>
        <taxon>Eukaryota</taxon>
        <taxon>Metazoa</taxon>
        <taxon>Chordata</taxon>
        <taxon>Craniata</taxon>
        <taxon>Vertebrata</taxon>
        <taxon>Euteleostomi</taxon>
        <taxon>Actinopterygii</taxon>
        <taxon>Neopterygii</taxon>
        <taxon>Teleostei</taxon>
        <taxon>Neoteleostei</taxon>
        <taxon>Acanthomorphata</taxon>
        <taxon>Gobiaria</taxon>
        <taxon>Gobiiformes</taxon>
        <taxon>Gobioidei</taxon>
        <taxon>Gobiidae</taxon>
        <taxon>Gobionellinae</taxon>
        <taxon>Mugilogobius</taxon>
    </lineage>
</organism>
<dbReference type="Proteomes" id="UP001460270">
    <property type="component" value="Unassembled WGS sequence"/>
</dbReference>
<reference evidence="3" key="1">
    <citation type="submission" date="2024-04" db="EMBL/GenBank/DDBJ databases">
        <title>Salinicola lusitanus LLJ914,a marine bacterium isolated from the Okinawa Trough.</title>
        <authorList>
            <person name="Li J."/>
        </authorList>
    </citation>
    <scope>NUCLEOTIDE SEQUENCE [LARGE SCALE GENOMIC DNA]</scope>
</reference>
<gene>
    <name evidence="2" type="ORF">WMY93_026414</name>
</gene>
<evidence type="ECO:0008006" key="4">
    <source>
        <dbReference type="Google" id="ProtNLM"/>
    </source>
</evidence>
<evidence type="ECO:0000313" key="3">
    <source>
        <dbReference type="Proteomes" id="UP001460270"/>
    </source>
</evidence>
<accession>A0AAW0N1W4</accession>
<dbReference type="AlphaFoldDB" id="A0AAW0N1W4"/>
<sequence>MEKMLRPRWWISLLCFCVMMRLGQSNADSANGDALSRLKSLRNLDRFVGKEDAVPVRLLYSRHNHSQIGHDALSTRVRHGSSSTQGGEHCYYQGKIRDVPESFVALSTCHGLHGLFFDGNYTYKIEPREHDSKDVSIQLTV</sequence>
<feature type="signal peptide" evidence="1">
    <location>
        <begin position="1"/>
        <end position="25"/>
    </location>
</feature>